<protein>
    <recommendedName>
        <fullName evidence="1">HNH nuclease domain-containing protein</fullName>
    </recommendedName>
</protein>
<name>X1DFN4_9ZZZZ</name>
<sequence length="123" mass="14192">MATSKKRIKVKRTYGILSQYAILRLLRTEKLLVDTRNGTTYRKQLDGSLIESITYPDHSGRRCIRIQHNGRRRNITRARLVYLAKTNLPIPLGMDVDHIDGNNTNDDSVNLRLLPHAENRGRN</sequence>
<reference evidence="2" key="1">
    <citation type="journal article" date="2014" name="Front. Microbiol.">
        <title>High frequency of phylogenetically diverse reductive dehalogenase-homologous genes in deep subseafloor sedimentary metagenomes.</title>
        <authorList>
            <person name="Kawai M."/>
            <person name="Futagami T."/>
            <person name="Toyoda A."/>
            <person name="Takaki Y."/>
            <person name="Nishi S."/>
            <person name="Hori S."/>
            <person name="Arai W."/>
            <person name="Tsubouchi T."/>
            <person name="Morono Y."/>
            <person name="Uchiyama I."/>
            <person name="Ito T."/>
            <person name="Fujiyama A."/>
            <person name="Inagaki F."/>
            <person name="Takami H."/>
        </authorList>
    </citation>
    <scope>NUCLEOTIDE SEQUENCE</scope>
    <source>
        <strain evidence="2">Expedition CK06-06</strain>
    </source>
</reference>
<dbReference type="Pfam" id="PF13392">
    <property type="entry name" value="HNH_3"/>
    <property type="match status" value="1"/>
</dbReference>
<feature type="domain" description="HNH nuclease" evidence="1">
    <location>
        <begin position="89"/>
        <end position="119"/>
    </location>
</feature>
<evidence type="ECO:0000313" key="2">
    <source>
        <dbReference type="EMBL" id="GAH03869.1"/>
    </source>
</evidence>
<organism evidence="2">
    <name type="scientific">marine sediment metagenome</name>
    <dbReference type="NCBI Taxonomy" id="412755"/>
    <lineage>
        <taxon>unclassified sequences</taxon>
        <taxon>metagenomes</taxon>
        <taxon>ecological metagenomes</taxon>
    </lineage>
</organism>
<dbReference type="InterPro" id="IPR044925">
    <property type="entry name" value="His-Me_finger_sf"/>
</dbReference>
<dbReference type="Gene3D" id="3.90.75.20">
    <property type="match status" value="1"/>
</dbReference>
<comment type="caution">
    <text evidence="2">The sequence shown here is derived from an EMBL/GenBank/DDBJ whole genome shotgun (WGS) entry which is preliminary data.</text>
</comment>
<evidence type="ECO:0000259" key="1">
    <source>
        <dbReference type="Pfam" id="PF13392"/>
    </source>
</evidence>
<accession>X1DFN4</accession>
<dbReference type="SUPFAM" id="SSF54060">
    <property type="entry name" value="His-Me finger endonucleases"/>
    <property type="match status" value="1"/>
</dbReference>
<proteinExistence type="predicted"/>
<dbReference type="EMBL" id="BART01021771">
    <property type="protein sequence ID" value="GAH03869.1"/>
    <property type="molecule type" value="Genomic_DNA"/>
</dbReference>
<feature type="non-terminal residue" evidence="2">
    <location>
        <position position="123"/>
    </location>
</feature>
<gene>
    <name evidence="2" type="ORF">S01H4_40053</name>
</gene>
<dbReference type="AlphaFoldDB" id="X1DFN4"/>
<dbReference type="InterPro" id="IPR003615">
    <property type="entry name" value="HNH_nuc"/>
</dbReference>